<dbReference type="Pfam" id="PF00210">
    <property type="entry name" value="Ferritin"/>
    <property type="match status" value="1"/>
</dbReference>
<dbReference type="Proteomes" id="UP001156682">
    <property type="component" value="Unassembled WGS sequence"/>
</dbReference>
<dbReference type="EMBL" id="BSOR01000028">
    <property type="protein sequence ID" value="GLR64238.1"/>
    <property type="molecule type" value="Genomic_DNA"/>
</dbReference>
<dbReference type="Gene3D" id="1.20.1260.10">
    <property type="match status" value="1"/>
</dbReference>
<reference evidence="12" key="1">
    <citation type="journal article" date="2019" name="Int. J. Syst. Evol. Microbiol.">
        <title>The Global Catalogue of Microorganisms (GCM) 10K type strain sequencing project: providing services to taxonomists for standard genome sequencing and annotation.</title>
        <authorList>
            <consortium name="The Broad Institute Genomics Platform"/>
            <consortium name="The Broad Institute Genome Sequencing Center for Infectious Disease"/>
            <person name="Wu L."/>
            <person name="Ma J."/>
        </authorList>
    </citation>
    <scope>NUCLEOTIDE SEQUENCE [LARGE SCALE GENOMIC DNA]</scope>
    <source>
        <strain evidence="12">NBRC 100033</strain>
    </source>
</reference>
<keyword evidence="3 8" id="KW-0409">Iron storage</keyword>
<evidence type="ECO:0000256" key="5">
    <source>
        <dbReference type="ARBA" id="ARBA00022723"/>
    </source>
</evidence>
<dbReference type="InterPro" id="IPR008331">
    <property type="entry name" value="Ferritin_DPS_dom"/>
</dbReference>
<comment type="caution">
    <text evidence="11">The sequence shown here is derived from an EMBL/GenBank/DDBJ whole genome shotgun (WGS) entry which is preliminary data.</text>
</comment>
<evidence type="ECO:0000256" key="6">
    <source>
        <dbReference type="ARBA" id="ARBA00023004"/>
    </source>
</evidence>
<evidence type="ECO:0000259" key="10">
    <source>
        <dbReference type="PROSITE" id="PS50905"/>
    </source>
</evidence>
<keyword evidence="4 9" id="KW-0349">Heme</keyword>
<evidence type="ECO:0000256" key="7">
    <source>
        <dbReference type="ARBA" id="ARBA00036243"/>
    </source>
</evidence>
<dbReference type="InterPro" id="IPR009078">
    <property type="entry name" value="Ferritin-like_SF"/>
</dbReference>
<comment type="function">
    <text evidence="8">Iron-storage protein, whose ferroxidase center binds Fe(2+), oxidizes it using dioxygen to Fe(3+), and participates in the subsequent Fe(3+) oxide mineral core formation within the central cavity of the BFR protein shell.</text>
</comment>
<evidence type="ECO:0000256" key="1">
    <source>
        <dbReference type="ARBA" id="ARBA00001970"/>
    </source>
</evidence>
<evidence type="ECO:0000256" key="9">
    <source>
        <dbReference type="RuleBase" id="RU000623"/>
    </source>
</evidence>
<dbReference type="CDD" id="cd00907">
    <property type="entry name" value="Bacterioferritin"/>
    <property type="match status" value="1"/>
</dbReference>
<comment type="catalytic activity">
    <reaction evidence="7">
        <text>Fe(2+)(in) = Fe(2+)(out)</text>
        <dbReference type="Rhea" id="RHEA:28486"/>
        <dbReference type="ChEBI" id="CHEBI:29033"/>
    </reaction>
</comment>
<evidence type="ECO:0000256" key="2">
    <source>
        <dbReference type="ARBA" id="ARBA00008093"/>
    </source>
</evidence>
<organism evidence="11 12">
    <name type="scientific">Marinospirillum insulare</name>
    <dbReference type="NCBI Taxonomy" id="217169"/>
    <lineage>
        <taxon>Bacteria</taxon>
        <taxon>Pseudomonadati</taxon>
        <taxon>Pseudomonadota</taxon>
        <taxon>Gammaproteobacteria</taxon>
        <taxon>Oceanospirillales</taxon>
        <taxon>Oceanospirillaceae</taxon>
        <taxon>Marinospirillum</taxon>
    </lineage>
</organism>
<dbReference type="PRINTS" id="PR00601">
    <property type="entry name" value="BACFERRITIN"/>
</dbReference>
<evidence type="ECO:0000256" key="3">
    <source>
        <dbReference type="ARBA" id="ARBA00022434"/>
    </source>
</evidence>
<comment type="cofactor">
    <cofactor evidence="1">
        <name>heme b</name>
        <dbReference type="ChEBI" id="CHEBI:60344"/>
    </cofactor>
</comment>
<dbReference type="EC" id="1.16.3.1" evidence="8"/>
<dbReference type="PROSITE" id="PS50905">
    <property type="entry name" value="FERRITIN_LIKE"/>
    <property type="match status" value="1"/>
</dbReference>
<keyword evidence="5 8" id="KW-0479">Metal-binding</keyword>
<dbReference type="InterPro" id="IPR012347">
    <property type="entry name" value="Ferritin-like"/>
</dbReference>
<dbReference type="InterPro" id="IPR002024">
    <property type="entry name" value="Bacterioferritin"/>
</dbReference>
<evidence type="ECO:0000313" key="11">
    <source>
        <dbReference type="EMBL" id="GLR64238.1"/>
    </source>
</evidence>
<gene>
    <name evidence="11" type="primary">brf2</name>
    <name evidence="11" type="ORF">GCM10007878_16760</name>
</gene>
<comment type="similarity">
    <text evidence="2 8 9">Belongs to the bacterioferritin family.</text>
</comment>
<dbReference type="PANTHER" id="PTHR30295">
    <property type="entry name" value="BACTERIOFERRITIN"/>
    <property type="match status" value="1"/>
</dbReference>
<evidence type="ECO:0000256" key="8">
    <source>
        <dbReference type="PIRNR" id="PIRNR002560"/>
    </source>
</evidence>
<comment type="catalytic activity">
    <reaction evidence="8">
        <text>4 Fe(2+) + O2 + 4 H(+) = 4 Fe(3+) + 2 H2O</text>
        <dbReference type="Rhea" id="RHEA:11148"/>
        <dbReference type="ChEBI" id="CHEBI:15377"/>
        <dbReference type="ChEBI" id="CHEBI:15378"/>
        <dbReference type="ChEBI" id="CHEBI:15379"/>
        <dbReference type="ChEBI" id="CHEBI:29033"/>
        <dbReference type="ChEBI" id="CHEBI:29034"/>
        <dbReference type="EC" id="1.16.3.1"/>
    </reaction>
</comment>
<dbReference type="PANTHER" id="PTHR30295:SF0">
    <property type="entry name" value="BACTERIOFERRITIN"/>
    <property type="match status" value="1"/>
</dbReference>
<evidence type="ECO:0000313" key="12">
    <source>
        <dbReference type="Proteomes" id="UP001156682"/>
    </source>
</evidence>
<dbReference type="InterPro" id="IPR009040">
    <property type="entry name" value="Ferritin-like_diiron"/>
</dbReference>
<proteinExistence type="inferred from homology"/>
<protein>
    <recommendedName>
        <fullName evidence="8 9">Bacterioferritin</fullName>
        <ecNumber evidence="8">1.16.3.1</ecNumber>
    </recommendedName>
</protein>
<feature type="domain" description="Ferritin-like diiron" evidence="10">
    <location>
        <begin position="1"/>
        <end position="145"/>
    </location>
</feature>
<keyword evidence="12" id="KW-1185">Reference proteome</keyword>
<dbReference type="NCBIfam" id="TIGR00754">
    <property type="entry name" value="bfr"/>
    <property type="match status" value="1"/>
</dbReference>
<evidence type="ECO:0000256" key="4">
    <source>
        <dbReference type="ARBA" id="ARBA00022617"/>
    </source>
</evidence>
<dbReference type="PROSITE" id="PS00549">
    <property type="entry name" value="BACTERIOFERRITIN"/>
    <property type="match status" value="1"/>
</dbReference>
<dbReference type="PIRSF" id="PIRSF002560">
    <property type="entry name" value="Bacterioferritin"/>
    <property type="match status" value="1"/>
</dbReference>
<keyword evidence="6 8" id="KW-0408">Iron</keyword>
<accession>A0ABQ5ZY68</accession>
<sequence length="160" mass="18465">MQGNTSILTQLNKVLTLELTSINQYFLHARMCGNWGFEKLNQVAYKKSIKDMKQADKLIERILFLEGLPNLQHLERLRIGENAAEVFVCDAELQQVQLKLLRESIALCEVEQDYISRQLLEDILEYEEEHLDWIGTQQHLMAEIGIGKYLQTTLNTGNGD</sequence>
<dbReference type="SUPFAM" id="SSF47240">
    <property type="entry name" value="Ferritin-like"/>
    <property type="match status" value="1"/>
</dbReference>
<dbReference type="RefSeq" id="WP_027851075.1">
    <property type="nucleotide sequence ID" value="NZ_BSOR01000028.1"/>
</dbReference>
<name>A0ABQ5ZY68_9GAMM</name>